<evidence type="ECO:0000256" key="3">
    <source>
        <dbReference type="SAM" id="Phobius"/>
    </source>
</evidence>
<keyword evidence="5" id="KW-1185">Reference proteome</keyword>
<evidence type="ECO:0000313" key="4">
    <source>
        <dbReference type="EMBL" id="GBG58971.1"/>
    </source>
</evidence>
<dbReference type="EMBL" id="BFEA01000002">
    <property type="protein sequence ID" value="GBG58971.1"/>
    <property type="molecule type" value="Genomic_DNA"/>
</dbReference>
<feature type="compositionally biased region" description="Acidic residues" evidence="2">
    <location>
        <begin position="106"/>
        <end position="115"/>
    </location>
</feature>
<keyword evidence="3" id="KW-0812">Transmembrane</keyword>
<keyword evidence="3" id="KW-0472">Membrane</keyword>
<gene>
    <name evidence="4" type="ORF">CBR_g24320</name>
</gene>
<proteinExistence type="predicted"/>
<dbReference type="Gramene" id="GBG58971">
    <property type="protein sequence ID" value="GBG58971"/>
    <property type="gene ID" value="CBR_g24320"/>
</dbReference>
<keyword evidence="3" id="KW-1133">Transmembrane helix</keyword>
<feature type="region of interest" description="Disordered" evidence="2">
    <location>
        <begin position="93"/>
        <end position="132"/>
    </location>
</feature>
<dbReference type="Proteomes" id="UP000265515">
    <property type="component" value="Unassembled WGS sequence"/>
</dbReference>
<comment type="caution">
    <text evidence="4">The sequence shown here is derived from an EMBL/GenBank/DDBJ whole genome shotgun (WGS) entry which is preliminary data.</text>
</comment>
<name>A0A388JMH9_CHABU</name>
<evidence type="ECO:0000256" key="2">
    <source>
        <dbReference type="SAM" id="MobiDB-lite"/>
    </source>
</evidence>
<protein>
    <submittedName>
        <fullName evidence="4">Uncharacterized protein</fullName>
    </submittedName>
</protein>
<evidence type="ECO:0000313" key="5">
    <source>
        <dbReference type="Proteomes" id="UP000265515"/>
    </source>
</evidence>
<sequence>MDDYPMFGLLVGFSLWGTLWRLLFPLGFWNTFACRVETKGGTTTHPYTPEEEAKAAAILKERREEREARKKALMEEQAAKMKKIEEEAAREKERLKKEEEQKLKEVEEEEDEDETPLQRKRGQYSGSRDEEMEKRISEWVANLSLGEEEEVAMYISKDDQEAAKRAWEAEGDVIKRQAMEDEKRMEWKLAVMREKKRRLDAAAEVAEELEEVKRIEEQLAAQTELPKKMEVIARNVARLARIQAEQYDFSRSQHIAVRSIRLGFRDFARELVGAVGAEVGHHLDKTERFCAGAIESVKAATPKEEEPRPRRERVKVKFLDSYSGKREENFDNWEANVKTYVHLQQVSPDQHVLIAIHALRDEAASFARSLVRATTCNDDAVAYSSFTSLTKFMKLLRERFADVARSVKASDKLQTIHARKWKSVRALKSTMDELVVVPDHGVTDTQLVALFYRAMPEAFRGHFFAKSEDPATNYDSLSREVVAFEAKSMSVSNFWHKDLDKGKQWKGRTISGQVKTKDSLVLTLDEGSVDEIPYDQIEWGLEEEDSGVGQGRT</sequence>
<organism evidence="4 5">
    <name type="scientific">Chara braunii</name>
    <name type="common">Braun's stonewort</name>
    <dbReference type="NCBI Taxonomy" id="69332"/>
    <lineage>
        <taxon>Eukaryota</taxon>
        <taxon>Viridiplantae</taxon>
        <taxon>Streptophyta</taxon>
        <taxon>Charophyceae</taxon>
        <taxon>Charales</taxon>
        <taxon>Characeae</taxon>
        <taxon>Chara</taxon>
    </lineage>
</organism>
<feature type="transmembrane region" description="Helical" evidence="3">
    <location>
        <begin position="7"/>
        <end position="29"/>
    </location>
</feature>
<feature type="coiled-coil region" evidence="1">
    <location>
        <begin position="189"/>
        <end position="225"/>
    </location>
</feature>
<keyword evidence="1" id="KW-0175">Coiled coil</keyword>
<accession>A0A388JMH9</accession>
<dbReference type="AlphaFoldDB" id="A0A388JMH9"/>
<reference evidence="4 5" key="1">
    <citation type="journal article" date="2018" name="Cell">
        <title>The Chara Genome: Secondary Complexity and Implications for Plant Terrestrialization.</title>
        <authorList>
            <person name="Nishiyama T."/>
            <person name="Sakayama H."/>
            <person name="Vries J.D."/>
            <person name="Buschmann H."/>
            <person name="Saint-Marcoux D."/>
            <person name="Ullrich K.K."/>
            <person name="Haas F.B."/>
            <person name="Vanderstraeten L."/>
            <person name="Becker D."/>
            <person name="Lang D."/>
            <person name="Vosolsobe S."/>
            <person name="Rombauts S."/>
            <person name="Wilhelmsson P.K.I."/>
            <person name="Janitza P."/>
            <person name="Kern R."/>
            <person name="Heyl A."/>
            <person name="Rumpler F."/>
            <person name="Villalobos L.I.A.C."/>
            <person name="Clay J.M."/>
            <person name="Skokan R."/>
            <person name="Toyoda A."/>
            <person name="Suzuki Y."/>
            <person name="Kagoshima H."/>
            <person name="Schijlen E."/>
            <person name="Tajeshwar N."/>
            <person name="Catarino B."/>
            <person name="Hetherington A.J."/>
            <person name="Saltykova A."/>
            <person name="Bonnot C."/>
            <person name="Breuninger H."/>
            <person name="Symeonidi A."/>
            <person name="Radhakrishnan G.V."/>
            <person name="Van Nieuwerburgh F."/>
            <person name="Deforce D."/>
            <person name="Chang C."/>
            <person name="Karol K.G."/>
            <person name="Hedrich R."/>
            <person name="Ulvskov P."/>
            <person name="Glockner G."/>
            <person name="Delwiche C.F."/>
            <person name="Petrasek J."/>
            <person name="Van de Peer Y."/>
            <person name="Friml J."/>
            <person name="Beilby M."/>
            <person name="Dolan L."/>
            <person name="Kohara Y."/>
            <person name="Sugano S."/>
            <person name="Fujiyama A."/>
            <person name="Delaux P.-M."/>
            <person name="Quint M."/>
            <person name="TheiBen G."/>
            <person name="Hagemann M."/>
            <person name="Harholt J."/>
            <person name="Dunand C."/>
            <person name="Zachgo S."/>
            <person name="Langdale J."/>
            <person name="Maumus F."/>
            <person name="Straeten D.V.D."/>
            <person name="Gould S.B."/>
            <person name="Rensing S.A."/>
        </authorList>
    </citation>
    <scope>NUCLEOTIDE SEQUENCE [LARGE SCALE GENOMIC DNA]</scope>
    <source>
        <strain evidence="4 5">S276</strain>
    </source>
</reference>
<evidence type="ECO:0000256" key="1">
    <source>
        <dbReference type="SAM" id="Coils"/>
    </source>
</evidence>
<feature type="compositionally biased region" description="Basic and acidic residues" evidence="2">
    <location>
        <begin position="93"/>
        <end position="105"/>
    </location>
</feature>